<dbReference type="Gene3D" id="3.40.710.10">
    <property type="entry name" value="DD-peptidase/beta-lactamase superfamily"/>
    <property type="match status" value="1"/>
</dbReference>
<dbReference type="InterPro" id="IPR052907">
    <property type="entry name" value="Beta-lactamase/esterase"/>
</dbReference>
<dbReference type="GO" id="GO:0016787">
    <property type="term" value="F:hydrolase activity"/>
    <property type="evidence" value="ECO:0007669"/>
    <property type="project" value="UniProtKB-KW"/>
</dbReference>
<proteinExistence type="predicted"/>
<dbReference type="Proteomes" id="UP001595528">
    <property type="component" value="Unassembled WGS sequence"/>
</dbReference>
<name>A0ABV7L2L8_9PROT</name>
<dbReference type="EMBL" id="JBHRTR010000028">
    <property type="protein sequence ID" value="MFC3228896.1"/>
    <property type="molecule type" value="Genomic_DNA"/>
</dbReference>
<comment type="caution">
    <text evidence="2">The sequence shown here is derived from an EMBL/GenBank/DDBJ whole genome shotgun (WGS) entry which is preliminary data.</text>
</comment>
<sequence length="410" mass="43690">MKRFSAEGAYGRLSGEVDPDFTAVADAFRANFEDRDELGAALCVIRDGKVVADLWGGFADADRQTPWQRDTMTVVFSATKGVTAICAHMLVEEGALDLDAPVADLWPEFADGGKDGTTLRMMLDHSASVPAFREKLKAGGVYDWEYMTGRIAAEPAYWPPGTRSGYHGTTYSWTVGEMIRRAAGMSVGRFFRERIGDPQGLDFWIGLPEAEESRVAPVIPYRHPANAPLPPFLQAVLHDRASVAANFVYNSGSLLGGAINSREAHAAEIPAANGIGTAAALARIYAPIAQGGGDLLRPETVTRMSQVSTATERDATLEMPSRFALGFMVSMDNRSRVPFDGHSAILGRGAFGHVGAGGSIGFADPDHGIAVGYAMNRLGEGLLLNGRGQSLVDAVYRSLGCTSSDGGAWV</sequence>
<dbReference type="SUPFAM" id="SSF56601">
    <property type="entry name" value="beta-lactamase/transpeptidase-like"/>
    <property type="match status" value="1"/>
</dbReference>
<dbReference type="Pfam" id="PF00144">
    <property type="entry name" value="Beta-lactamase"/>
    <property type="match status" value="1"/>
</dbReference>
<dbReference type="RefSeq" id="WP_379902445.1">
    <property type="nucleotide sequence ID" value="NZ_JBHRTR010000028.1"/>
</dbReference>
<dbReference type="InterPro" id="IPR012338">
    <property type="entry name" value="Beta-lactam/transpept-like"/>
</dbReference>
<dbReference type="PANTHER" id="PTHR43319:SF3">
    <property type="entry name" value="BETA-LACTAMASE-RELATED DOMAIN-CONTAINING PROTEIN"/>
    <property type="match status" value="1"/>
</dbReference>
<evidence type="ECO:0000313" key="3">
    <source>
        <dbReference type="Proteomes" id="UP001595528"/>
    </source>
</evidence>
<dbReference type="PANTHER" id="PTHR43319">
    <property type="entry name" value="BETA-LACTAMASE-RELATED"/>
    <property type="match status" value="1"/>
</dbReference>
<protein>
    <submittedName>
        <fullName evidence="2">Serine hydrolase domain-containing protein</fullName>
    </submittedName>
</protein>
<feature type="domain" description="Beta-lactamase-related" evidence="1">
    <location>
        <begin position="28"/>
        <end position="380"/>
    </location>
</feature>
<dbReference type="InterPro" id="IPR001466">
    <property type="entry name" value="Beta-lactam-related"/>
</dbReference>
<evidence type="ECO:0000313" key="2">
    <source>
        <dbReference type="EMBL" id="MFC3228896.1"/>
    </source>
</evidence>
<keyword evidence="2" id="KW-0378">Hydrolase</keyword>
<accession>A0ABV7L2L8</accession>
<evidence type="ECO:0000259" key="1">
    <source>
        <dbReference type="Pfam" id="PF00144"/>
    </source>
</evidence>
<gene>
    <name evidence="2" type="ORF">ACFOGJ_16745</name>
</gene>
<keyword evidence="3" id="KW-1185">Reference proteome</keyword>
<reference evidence="3" key="1">
    <citation type="journal article" date="2019" name="Int. J. Syst. Evol. Microbiol.">
        <title>The Global Catalogue of Microorganisms (GCM) 10K type strain sequencing project: providing services to taxonomists for standard genome sequencing and annotation.</title>
        <authorList>
            <consortium name="The Broad Institute Genomics Platform"/>
            <consortium name="The Broad Institute Genome Sequencing Center for Infectious Disease"/>
            <person name="Wu L."/>
            <person name="Ma J."/>
        </authorList>
    </citation>
    <scope>NUCLEOTIDE SEQUENCE [LARGE SCALE GENOMIC DNA]</scope>
    <source>
        <strain evidence="3">KCTC 42964</strain>
    </source>
</reference>
<organism evidence="2 3">
    <name type="scientific">Marinibaculum pumilum</name>
    <dbReference type="NCBI Taxonomy" id="1766165"/>
    <lineage>
        <taxon>Bacteria</taxon>
        <taxon>Pseudomonadati</taxon>
        <taxon>Pseudomonadota</taxon>
        <taxon>Alphaproteobacteria</taxon>
        <taxon>Rhodospirillales</taxon>
        <taxon>Rhodospirillaceae</taxon>
        <taxon>Marinibaculum</taxon>
    </lineage>
</organism>